<name>A0ABP9D4A7_9ACTN</name>
<organism evidence="4 5">
    <name type="scientific">Tomitella cavernea</name>
    <dbReference type="NCBI Taxonomy" id="1387982"/>
    <lineage>
        <taxon>Bacteria</taxon>
        <taxon>Bacillati</taxon>
        <taxon>Actinomycetota</taxon>
        <taxon>Actinomycetes</taxon>
        <taxon>Mycobacteriales</taxon>
        <taxon>Tomitella</taxon>
    </lineage>
</organism>
<dbReference type="InterPro" id="IPR036291">
    <property type="entry name" value="NAD(P)-bd_dom_sf"/>
</dbReference>
<reference evidence="5" key="1">
    <citation type="journal article" date="2019" name="Int. J. Syst. Evol. Microbiol.">
        <title>The Global Catalogue of Microorganisms (GCM) 10K type strain sequencing project: providing services to taxonomists for standard genome sequencing and annotation.</title>
        <authorList>
            <consortium name="The Broad Institute Genomics Platform"/>
            <consortium name="The Broad Institute Genome Sequencing Center for Infectious Disease"/>
            <person name="Wu L."/>
            <person name="Ma J."/>
        </authorList>
    </citation>
    <scope>NUCLEOTIDE SEQUENCE [LARGE SCALE GENOMIC DNA]</scope>
    <source>
        <strain evidence="5">JCM 18542</strain>
    </source>
</reference>
<dbReference type="InterPro" id="IPR020904">
    <property type="entry name" value="Sc_DH/Rdtase_CS"/>
</dbReference>
<comment type="caution">
    <text evidence="4">The sequence shown here is derived from an EMBL/GenBank/DDBJ whole genome shotgun (WGS) entry which is preliminary data.</text>
</comment>
<keyword evidence="5" id="KW-1185">Reference proteome</keyword>
<protein>
    <submittedName>
        <fullName evidence="4">SDR family oxidoreductase</fullName>
    </submittedName>
</protein>
<evidence type="ECO:0000313" key="5">
    <source>
        <dbReference type="Proteomes" id="UP001500839"/>
    </source>
</evidence>
<proteinExistence type="inferred from homology"/>
<dbReference type="InterPro" id="IPR002347">
    <property type="entry name" value="SDR_fam"/>
</dbReference>
<dbReference type="PANTHER" id="PTHR24322:SF736">
    <property type="entry name" value="RETINOL DEHYDROGENASE 10"/>
    <property type="match status" value="1"/>
</dbReference>
<dbReference type="RefSeq" id="WP_200174629.1">
    <property type="nucleotide sequence ID" value="NZ_BAABKQ010000001.1"/>
</dbReference>
<evidence type="ECO:0000256" key="2">
    <source>
        <dbReference type="ARBA" id="ARBA00023002"/>
    </source>
</evidence>
<dbReference type="Proteomes" id="UP001500839">
    <property type="component" value="Unassembled WGS sequence"/>
</dbReference>
<keyword evidence="2" id="KW-0560">Oxidoreductase</keyword>
<sequence>MKRYPPIELDRTLVAVTGGARGIGLATARAFHAAGAHVAIGDLDADLAGESATALGARVSGHALDVTDHASFVSFIEQAEAVHARSLAVLVNNAGIMPNAAFLDQDSNVDRTTMEINYFGMATGMRVVLPGMVERGVGHVVNVCSLVGRFPLQGLAGYNASKAAALALSESVRMELAGTGVSVSALLPSAVRTELASGIDFGWLPQVAPERIADAVVGTVRTRKAEIGVPGYLGALARSSAVMPESLARPFRRIIGDDAPLRKVDPAQRGAYLRRIHAPD</sequence>
<dbReference type="Pfam" id="PF00106">
    <property type="entry name" value="adh_short"/>
    <property type="match status" value="1"/>
</dbReference>
<dbReference type="NCBIfam" id="NF005878">
    <property type="entry name" value="PRK07825.1"/>
    <property type="match status" value="1"/>
</dbReference>
<dbReference type="PROSITE" id="PS00061">
    <property type="entry name" value="ADH_SHORT"/>
    <property type="match status" value="1"/>
</dbReference>
<accession>A0ABP9D4A7</accession>
<comment type="similarity">
    <text evidence="1 3">Belongs to the short-chain dehydrogenases/reductases (SDR) family.</text>
</comment>
<dbReference type="CDD" id="cd05233">
    <property type="entry name" value="SDR_c"/>
    <property type="match status" value="1"/>
</dbReference>
<evidence type="ECO:0000313" key="4">
    <source>
        <dbReference type="EMBL" id="GAA4824146.1"/>
    </source>
</evidence>
<dbReference type="PRINTS" id="PR00081">
    <property type="entry name" value="GDHRDH"/>
</dbReference>
<evidence type="ECO:0000256" key="1">
    <source>
        <dbReference type="ARBA" id="ARBA00006484"/>
    </source>
</evidence>
<dbReference type="Gene3D" id="3.40.50.720">
    <property type="entry name" value="NAD(P)-binding Rossmann-like Domain"/>
    <property type="match status" value="1"/>
</dbReference>
<gene>
    <name evidence="4" type="ORF">GCM10023353_36400</name>
</gene>
<dbReference type="PRINTS" id="PR00080">
    <property type="entry name" value="SDRFAMILY"/>
</dbReference>
<dbReference type="PANTHER" id="PTHR24322">
    <property type="entry name" value="PKSB"/>
    <property type="match status" value="1"/>
</dbReference>
<dbReference type="EMBL" id="BAABKQ010000001">
    <property type="protein sequence ID" value="GAA4824146.1"/>
    <property type="molecule type" value="Genomic_DNA"/>
</dbReference>
<evidence type="ECO:0000256" key="3">
    <source>
        <dbReference type="RuleBase" id="RU000363"/>
    </source>
</evidence>
<dbReference type="SUPFAM" id="SSF51735">
    <property type="entry name" value="NAD(P)-binding Rossmann-fold domains"/>
    <property type="match status" value="1"/>
</dbReference>